<reference evidence="1 2" key="1">
    <citation type="journal article" date="2018" name="Front. Microbiol.">
        <title>Genome-Based Analysis Reveals the Taxonomy and Diversity of the Family Idiomarinaceae.</title>
        <authorList>
            <person name="Liu Y."/>
            <person name="Lai Q."/>
            <person name="Shao Z."/>
        </authorList>
    </citation>
    <scope>NUCLEOTIDE SEQUENCE [LARGE SCALE GENOMIC DNA]</scope>
    <source>
        <strain evidence="1 2">GBSy1</strain>
    </source>
</reference>
<protein>
    <submittedName>
        <fullName evidence="1">Uncharacterized protein</fullName>
    </submittedName>
</protein>
<proteinExistence type="predicted"/>
<organism evidence="1 2">
    <name type="scientific">Aliidiomarina sedimenti</name>
    <dbReference type="NCBI Taxonomy" id="1933879"/>
    <lineage>
        <taxon>Bacteria</taxon>
        <taxon>Pseudomonadati</taxon>
        <taxon>Pseudomonadota</taxon>
        <taxon>Gammaproteobacteria</taxon>
        <taxon>Alteromonadales</taxon>
        <taxon>Idiomarinaceae</taxon>
        <taxon>Aliidiomarina</taxon>
    </lineage>
</organism>
<dbReference type="EMBL" id="PIPN01000003">
    <property type="protein sequence ID" value="RUO29898.1"/>
    <property type="molecule type" value="Genomic_DNA"/>
</dbReference>
<evidence type="ECO:0000313" key="2">
    <source>
        <dbReference type="Proteomes" id="UP000287410"/>
    </source>
</evidence>
<keyword evidence="2" id="KW-1185">Reference proteome</keyword>
<evidence type="ECO:0000313" key="1">
    <source>
        <dbReference type="EMBL" id="RUO29898.1"/>
    </source>
</evidence>
<comment type="caution">
    <text evidence="1">The sequence shown here is derived from an EMBL/GenBank/DDBJ whole genome shotgun (WGS) entry which is preliminary data.</text>
</comment>
<name>A0ABY0BZ28_9GAMM</name>
<accession>A0ABY0BZ28</accession>
<dbReference type="Proteomes" id="UP000287410">
    <property type="component" value="Unassembled WGS sequence"/>
</dbReference>
<gene>
    <name evidence="1" type="ORF">CWE12_07970</name>
</gene>
<sequence length="109" mass="12317">MDNLTDSLPEPIDLLAQAEALEAELKQLADAEELDDDALSAVLEKRETLHQKMGAAIDNDKVALDVYQPYFRQAYHNTKALLQRCQAEQSDVKERLITLNTSKKARKAY</sequence>